<dbReference type="GO" id="GO:0000030">
    <property type="term" value="F:mannosyltransferase activity"/>
    <property type="evidence" value="ECO:0007669"/>
    <property type="project" value="TreeGrafter"/>
</dbReference>
<keyword evidence="3" id="KW-1185">Reference proteome</keyword>
<organism evidence="2 3">
    <name type="scientific">Portunus trituberculatus</name>
    <name type="common">Swimming crab</name>
    <name type="synonym">Neptunus trituberculatus</name>
    <dbReference type="NCBI Taxonomy" id="210409"/>
    <lineage>
        <taxon>Eukaryota</taxon>
        <taxon>Metazoa</taxon>
        <taxon>Ecdysozoa</taxon>
        <taxon>Arthropoda</taxon>
        <taxon>Crustacea</taxon>
        <taxon>Multicrustacea</taxon>
        <taxon>Malacostraca</taxon>
        <taxon>Eumalacostraca</taxon>
        <taxon>Eucarida</taxon>
        <taxon>Decapoda</taxon>
        <taxon>Pleocyemata</taxon>
        <taxon>Brachyura</taxon>
        <taxon>Eubrachyura</taxon>
        <taxon>Portunoidea</taxon>
        <taxon>Portunidae</taxon>
        <taxon>Portuninae</taxon>
        <taxon>Portunus</taxon>
    </lineage>
</organism>
<dbReference type="Pfam" id="PF13432">
    <property type="entry name" value="TPR_16"/>
    <property type="match status" value="1"/>
</dbReference>
<dbReference type="GO" id="GO:0005789">
    <property type="term" value="C:endoplasmic reticulum membrane"/>
    <property type="evidence" value="ECO:0007669"/>
    <property type="project" value="TreeGrafter"/>
</dbReference>
<dbReference type="InterPro" id="IPR019734">
    <property type="entry name" value="TPR_rpt"/>
</dbReference>
<feature type="repeat" description="TPR" evidence="1">
    <location>
        <begin position="120"/>
        <end position="153"/>
    </location>
</feature>
<evidence type="ECO:0000313" key="3">
    <source>
        <dbReference type="Proteomes" id="UP000324222"/>
    </source>
</evidence>
<dbReference type="InterPro" id="IPR052384">
    <property type="entry name" value="TMTC_O-mannosyltransferase"/>
</dbReference>
<dbReference type="SUPFAM" id="SSF48452">
    <property type="entry name" value="TPR-like"/>
    <property type="match status" value="1"/>
</dbReference>
<dbReference type="Gene3D" id="1.25.40.10">
    <property type="entry name" value="Tetratricopeptide repeat domain"/>
    <property type="match status" value="2"/>
</dbReference>
<dbReference type="PANTHER" id="PTHR44216:SF3">
    <property type="entry name" value="PROTEIN O-MANNOSYL-TRANSFERASE TMTC2"/>
    <property type="match status" value="1"/>
</dbReference>
<dbReference type="AlphaFoldDB" id="A0A5B7G059"/>
<dbReference type="EMBL" id="VSRR010009544">
    <property type="protein sequence ID" value="MPC50508.1"/>
    <property type="molecule type" value="Genomic_DNA"/>
</dbReference>
<sequence length="176" mass="19371">MHLPVATRGVSGGALRTCVSTVACPGGRNELKQPYLDLHLSLNAGQFLSEVERHEDAADHYVKAAQLAPSEYEIIFNAANTLRQAGRNKQAEEYYRLAVNLRPQSFGISNAKVHCSPKEATSHMNLGAMLHVNGKLLEAESSYLEALRLKPDDSITRTNLQKLRHLLAKKGISPSR</sequence>
<dbReference type="InterPro" id="IPR011990">
    <property type="entry name" value="TPR-like_helical_dom_sf"/>
</dbReference>
<protein>
    <submittedName>
        <fullName evidence="2">Transmembrane and TPR repeat-containing protein 2</fullName>
    </submittedName>
</protein>
<feature type="repeat" description="TPR" evidence="1">
    <location>
        <begin position="72"/>
        <end position="105"/>
    </location>
</feature>
<keyword evidence="1" id="KW-0802">TPR repeat</keyword>
<name>A0A5B7G059_PORTR</name>
<dbReference type="PROSITE" id="PS50005">
    <property type="entry name" value="TPR"/>
    <property type="match status" value="2"/>
</dbReference>
<keyword evidence="2" id="KW-0812">Transmembrane</keyword>
<dbReference type="Proteomes" id="UP000324222">
    <property type="component" value="Unassembled WGS sequence"/>
</dbReference>
<keyword evidence="2" id="KW-0472">Membrane</keyword>
<evidence type="ECO:0000256" key="1">
    <source>
        <dbReference type="PROSITE-ProRule" id="PRU00339"/>
    </source>
</evidence>
<proteinExistence type="predicted"/>
<accession>A0A5B7G059</accession>
<comment type="caution">
    <text evidence="2">The sequence shown here is derived from an EMBL/GenBank/DDBJ whole genome shotgun (WGS) entry which is preliminary data.</text>
</comment>
<dbReference type="SMART" id="SM00028">
    <property type="entry name" value="TPR"/>
    <property type="match status" value="3"/>
</dbReference>
<dbReference type="Pfam" id="PF13181">
    <property type="entry name" value="TPR_8"/>
    <property type="match status" value="1"/>
</dbReference>
<reference evidence="2 3" key="1">
    <citation type="submission" date="2019-05" db="EMBL/GenBank/DDBJ databases">
        <title>Another draft genome of Portunus trituberculatus and its Hox gene families provides insights of decapod evolution.</title>
        <authorList>
            <person name="Jeong J.-H."/>
            <person name="Song I."/>
            <person name="Kim S."/>
            <person name="Choi T."/>
            <person name="Kim D."/>
            <person name="Ryu S."/>
            <person name="Kim W."/>
        </authorList>
    </citation>
    <scope>NUCLEOTIDE SEQUENCE [LARGE SCALE GENOMIC DNA]</scope>
    <source>
        <tissue evidence="2">Muscle</tissue>
    </source>
</reference>
<evidence type="ECO:0000313" key="2">
    <source>
        <dbReference type="EMBL" id="MPC50508.1"/>
    </source>
</evidence>
<dbReference type="OrthoDB" id="1658288at2759"/>
<gene>
    <name evidence="2" type="primary">tmtc2_0</name>
    <name evidence="2" type="ORF">E2C01_044337</name>
</gene>
<dbReference type="GO" id="GO:0035269">
    <property type="term" value="P:protein O-linked glycosylation via mannose"/>
    <property type="evidence" value="ECO:0007669"/>
    <property type="project" value="TreeGrafter"/>
</dbReference>
<dbReference type="PANTHER" id="PTHR44216">
    <property type="entry name" value="PROTEIN O-MANNOSYL-TRANSFERASE TMTC2"/>
    <property type="match status" value="1"/>
</dbReference>